<dbReference type="RefSeq" id="WP_077718601.1">
    <property type="nucleotide sequence ID" value="NZ_CP019699.1"/>
</dbReference>
<dbReference type="InterPro" id="IPR000182">
    <property type="entry name" value="GNAT_dom"/>
</dbReference>
<gene>
    <name evidence="4" type="ORF">B0W44_02350</name>
</gene>
<keyword evidence="1" id="KW-0808">Transferase</keyword>
<keyword evidence="2" id="KW-0012">Acyltransferase</keyword>
<dbReference type="InterPro" id="IPR016181">
    <property type="entry name" value="Acyl_CoA_acyltransferase"/>
</dbReference>
<dbReference type="PANTHER" id="PTHR43072">
    <property type="entry name" value="N-ACETYLTRANSFERASE"/>
    <property type="match status" value="1"/>
</dbReference>
<evidence type="ECO:0000259" key="3">
    <source>
        <dbReference type="PROSITE" id="PS51186"/>
    </source>
</evidence>
<dbReference type="GO" id="GO:0016747">
    <property type="term" value="F:acyltransferase activity, transferring groups other than amino-acyl groups"/>
    <property type="evidence" value="ECO:0007669"/>
    <property type="project" value="InterPro"/>
</dbReference>
<organism evidence="4 5">
    <name type="scientific">Novibacillus thermophilus</name>
    <dbReference type="NCBI Taxonomy" id="1471761"/>
    <lineage>
        <taxon>Bacteria</taxon>
        <taxon>Bacillati</taxon>
        <taxon>Bacillota</taxon>
        <taxon>Bacilli</taxon>
        <taxon>Bacillales</taxon>
        <taxon>Thermoactinomycetaceae</taxon>
        <taxon>Novibacillus</taxon>
    </lineage>
</organism>
<accession>A0A1U9K416</accession>
<dbReference type="Gene3D" id="3.40.630.30">
    <property type="match status" value="1"/>
</dbReference>
<keyword evidence="5" id="KW-1185">Reference proteome</keyword>
<sequence length="149" mass="17256">MTRIRSFKLSDHRDVMKIWSRTATKEREAKTLQMLVQQLACDRDLVVVAEEDGEVVGAIMGTKDGSRGYFYCLAVNPDFQSRGIGRQLVEELERRFYQKGAKRLLIMVDEGTEKLMSFYRHLGFTQTCSSLLERKVYCRFDPEIPSFSV</sequence>
<feature type="domain" description="N-acetyltransferase" evidence="3">
    <location>
        <begin position="2"/>
        <end position="145"/>
    </location>
</feature>
<dbReference type="OrthoDB" id="1821130at2"/>
<evidence type="ECO:0000256" key="1">
    <source>
        <dbReference type="ARBA" id="ARBA00022679"/>
    </source>
</evidence>
<dbReference type="KEGG" id="ntr:B0W44_02350"/>
<dbReference type="PIRSF" id="PIRSF037663">
    <property type="entry name" value="Acetyltransf_GNAT_prd"/>
    <property type="match status" value="1"/>
</dbReference>
<reference evidence="4 5" key="1">
    <citation type="journal article" date="2015" name="Int. J. Syst. Evol. Microbiol.">
        <title>Novibacillus thermophilus gen. nov., sp. nov., a Gram-staining-negative and moderately thermophilic member of the family Thermoactinomycetaceae.</title>
        <authorList>
            <person name="Yang G."/>
            <person name="Chen J."/>
            <person name="Zhou S."/>
        </authorList>
    </citation>
    <scope>NUCLEOTIDE SEQUENCE [LARGE SCALE GENOMIC DNA]</scope>
    <source>
        <strain evidence="4 5">SG-1</strain>
    </source>
</reference>
<evidence type="ECO:0000256" key="2">
    <source>
        <dbReference type="ARBA" id="ARBA00023315"/>
    </source>
</evidence>
<evidence type="ECO:0000313" key="5">
    <source>
        <dbReference type="Proteomes" id="UP000188603"/>
    </source>
</evidence>
<dbReference type="AlphaFoldDB" id="A0A1U9K416"/>
<dbReference type="CDD" id="cd04301">
    <property type="entry name" value="NAT_SF"/>
    <property type="match status" value="1"/>
</dbReference>
<protein>
    <recommendedName>
        <fullName evidence="3">N-acetyltransferase domain-containing protein</fullName>
    </recommendedName>
</protein>
<dbReference type="EMBL" id="CP019699">
    <property type="protein sequence ID" value="AQS54782.1"/>
    <property type="molecule type" value="Genomic_DNA"/>
</dbReference>
<dbReference type="Proteomes" id="UP000188603">
    <property type="component" value="Chromosome"/>
</dbReference>
<dbReference type="STRING" id="1471761.B0W44_02350"/>
<name>A0A1U9K416_9BACL</name>
<dbReference type="PROSITE" id="PS51186">
    <property type="entry name" value="GNAT"/>
    <property type="match status" value="1"/>
</dbReference>
<dbReference type="SUPFAM" id="SSF55729">
    <property type="entry name" value="Acyl-CoA N-acyltransferases (Nat)"/>
    <property type="match status" value="1"/>
</dbReference>
<dbReference type="Pfam" id="PF00583">
    <property type="entry name" value="Acetyltransf_1"/>
    <property type="match status" value="1"/>
</dbReference>
<dbReference type="PANTHER" id="PTHR43072:SF51">
    <property type="entry name" value="ABC SUPERFAMILY TRANSPORT PROTEIN"/>
    <property type="match status" value="1"/>
</dbReference>
<dbReference type="InterPro" id="IPR017255">
    <property type="entry name" value="AcTrfase_GNAT_prd"/>
</dbReference>
<evidence type="ECO:0000313" key="4">
    <source>
        <dbReference type="EMBL" id="AQS54782.1"/>
    </source>
</evidence>
<proteinExistence type="predicted"/>